<dbReference type="EMBL" id="QXTE01000005">
    <property type="protein sequence ID" value="TFK15273.1"/>
    <property type="molecule type" value="Genomic_DNA"/>
</dbReference>
<protein>
    <submittedName>
        <fullName evidence="2">KIAA2022-like protein</fullName>
    </submittedName>
</protein>
<keyword evidence="3" id="KW-1185">Reference proteome</keyword>
<evidence type="ECO:0000313" key="2">
    <source>
        <dbReference type="EMBL" id="TFK15273.1"/>
    </source>
</evidence>
<organism evidence="2 3">
    <name type="scientific">Platysternon megacephalum</name>
    <name type="common">big-headed turtle</name>
    <dbReference type="NCBI Taxonomy" id="55544"/>
    <lineage>
        <taxon>Eukaryota</taxon>
        <taxon>Metazoa</taxon>
        <taxon>Chordata</taxon>
        <taxon>Craniata</taxon>
        <taxon>Vertebrata</taxon>
        <taxon>Euteleostomi</taxon>
        <taxon>Archelosauria</taxon>
        <taxon>Testudinata</taxon>
        <taxon>Testudines</taxon>
        <taxon>Cryptodira</taxon>
        <taxon>Durocryptodira</taxon>
        <taxon>Testudinoidea</taxon>
        <taxon>Platysternidae</taxon>
        <taxon>Platysternon</taxon>
    </lineage>
</organism>
<feature type="compositionally biased region" description="Polar residues" evidence="1">
    <location>
        <begin position="1"/>
        <end position="15"/>
    </location>
</feature>
<dbReference type="Proteomes" id="UP000297703">
    <property type="component" value="Unassembled WGS sequence"/>
</dbReference>
<name>A0A4D9F4G3_9SAUR</name>
<reference evidence="2 3" key="2">
    <citation type="submission" date="2019-04" db="EMBL/GenBank/DDBJ databases">
        <title>The genome sequence of big-headed turtle.</title>
        <authorList>
            <person name="Gong S."/>
        </authorList>
    </citation>
    <scope>NUCLEOTIDE SEQUENCE [LARGE SCALE GENOMIC DNA]</scope>
    <source>
        <strain evidence="2">DO16091913</strain>
        <tissue evidence="2">Muscle</tissue>
    </source>
</reference>
<accession>A0A4D9F4G3</accession>
<reference evidence="2 3" key="1">
    <citation type="submission" date="2019-04" db="EMBL/GenBank/DDBJ databases">
        <title>Draft genome of the big-headed turtle Platysternon megacephalum.</title>
        <authorList>
            <person name="Gong S."/>
        </authorList>
    </citation>
    <scope>NUCLEOTIDE SEQUENCE [LARGE SCALE GENOMIC DNA]</scope>
    <source>
        <strain evidence="2">DO16091913</strain>
        <tissue evidence="2">Muscle</tissue>
    </source>
</reference>
<evidence type="ECO:0000313" key="3">
    <source>
        <dbReference type="Proteomes" id="UP000297703"/>
    </source>
</evidence>
<feature type="region of interest" description="Disordered" evidence="1">
    <location>
        <begin position="1"/>
        <end position="30"/>
    </location>
</feature>
<sequence length="56" mass="6032">MTPAVTTGVFNNTDARSIRHKKEASQRLSFKNPAKSLHCPADAKPGIPGQFLAVII</sequence>
<proteinExistence type="predicted"/>
<comment type="caution">
    <text evidence="2">The sequence shown here is derived from an EMBL/GenBank/DDBJ whole genome shotgun (WGS) entry which is preliminary data.</text>
</comment>
<dbReference type="AlphaFoldDB" id="A0A4D9F4G3"/>
<gene>
    <name evidence="2" type="ORF">DR999_PMT01028</name>
</gene>
<evidence type="ECO:0000256" key="1">
    <source>
        <dbReference type="SAM" id="MobiDB-lite"/>
    </source>
</evidence>